<name>A0A1B9GJW6_9TREE</name>
<dbReference type="PANTHER" id="PTHR39473:SF1">
    <property type="entry name" value="DINB-LIKE DOMAIN-CONTAINING PROTEIN"/>
    <property type="match status" value="1"/>
</dbReference>
<reference evidence="2" key="2">
    <citation type="submission" date="2013-12" db="EMBL/GenBank/DDBJ databases">
        <title>Evolution of pathogenesis and genome organization in the Tremellales.</title>
        <authorList>
            <person name="Cuomo C."/>
            <person name="Litvintseva A."/>
            <person name="Heitman J."/>
            <person name="Chen Y."/>
            <person name="Sun S."/>
            <person name="Springer D."/>
            <person name="Dromer F."/>
            <person name="Young S."/>
            <person name="Zeng Q."/>
            <person name="Chapman S."/>
            <person name="Gujja S."/>
            <person name="Saif S."/>
            <person name="Birren B."/>
        </authorList>
    </citation>
    <scope>NUCLEOTIDE SEQUENCE [LARGE SCALE GENOMIC DNA]</scope>
    <source>
        <strain evidence="2">BCC8398</strain>
    </source>
</reference>
<sequence>MPSRQASASLNHTLVAMPSRDQTDRAEALLSLSIALIESAIDILKVNVTTDEQLCRDSLLMPGGTIGKHLRHVIETFRAFLLPLYPPKGSSSAEVLEINYDSIHPTARRPIARSVSSCLHALEEVRDELIHWGEACRSPTSSSISQSGNGKDVLRGEEVAGGVAGEVGVNRNGLAQAMEREVKVVAITPTRQQMGSTVGRELWYISLHAIHHFSMLRTIAVHEHGLELPVEFGTAPSTLLYRGLSWKPPTENKEVQVTVKSKL</sequence>
<evidence type="ECO:0000313" key="2">
    <source>
        <dbReference type="Proteomes" id="UP000092666"/>
    </source>
</evidence>
<accession>A0A1B9GJW6</accession>
<evidence type="ECO:0008006" key="3">
    <source>
        <dbReference type="Google" id="ProtNLM"/>
    </source>
</evidence>
<protein>
    <recommendedName>
        <fullName evidence="3">DinB-like domain-containing protein</fullName>
    </recommendedName>
</protein>
<organism evidence="1 2">
    <name type="scientific">Kwoniella heveanensis BCC8398</name>
    <dbReference type="NCBI Taxonomy" id="1296120"/>
    <lineage>
        <taxon>Eukaryota</taxon>
        <taxon>Fungi</taxon>
        <taxon>Dikarya</taxon>
        <taxon>Basidiomycota</taxon>
        <taxon>Agaricomycotina</taxon>
        <taxon>Tremellomycetes</taxon>
        <taxon>Tremellales</taxon>
        <taxon>Cryptococcaceae</taxon>
        <taxon>Kwoniella</taxon>
    </lineage>
</organism>
<dbReference type="STRING" id="1296120.A0A1B9GJW6"/>
<dbReference type="AlphaFoldDB" id="A0A1B9GJW6"/>
<reference evidence="1 2" key="1">
    <citation type="submission" date="2013-07" db="EMBL/GenBank/DDBJ databases">
        <title>The Genome Sequence of Cryptococcus heveanensis BCC8398.</title>
        <authorList>
            <consortium name="The Broad Institute Genome Sequencing Platform"/>
            <person name="Cuomo C."/>
            <person name="Litvintseva A."/>
            <person name="Chen Y."/>
            <person name="Heitman J."/>
            <person name="Sun S."/>
            <person name="Springer D."/>
            <person name="Dromer F."/>
            <person name="Young S.K."/>
            <person name="Zeng Q."/>
            <person name="Gargeya S."/>
            <person name="Fitzgerald M."/>
            <person name="Abouelleil A."/>
            <person name="Alvarado L."/>
            <person name="Berlin A.M."/>
            <person name="Chapman S.B."/>
            <person name="Dewar J."/>
            <person name="Goldberg J."/>
            <person name="Griggs A."/>
            <person name="Gujja S."/>
            <person name="Hansen M."/>
            <person name="Howarth C."/>
            <person name="Imamovic A."/>
            <person name="Larimer J."/>
            <person name="McCowan C."/>
            <person name="Murphy C."/>
            <person name="Pearson M."/>
            <person name="Priest M."/>
            <person name="Roberts A."/>
            <person name="Saif S."/>
            <person name="Shea T."/>
            <person name="Sykes S."/>
            <person name="Wortman J."/>
            <person name="Nusbaum C."/>
            <person name="Birren B."/>
        </authorList>
    </citation>
    <scope>NUCLEOTIDE SEQUENCE [LARGE SCALE GENOMIC DNA]</scope>
    <source>
        <strain evidence="1 2">BCC8398</strain>
    </source>
</reference>
<evidence type="ECO:0000313" key="1">
    <source>
        <dbReference type="EMBL" id="OCF31390.1"/>
    </source>
</evidence>
<gene>
    <name evidence="1" type="ORF">I316_06995</name>
</gene>
<proteinExistence type="predicted"/>
<keyword evidence="2" id="KW-1185">Reference proteome</keyword>
<dbReference type="PANTHER" id="PTHR39473">
    <property type="match status" value="1"/>
</dbReference>
<dbReference type="EMBL" id="KV700135">
    <property type="protein sequence ID" value="OCF31390.1"/>
    <property type="molecule type" value="Genomic_DNA"/>
</dbReference>
<dbReference type="Proteomes" id="UP000092666">
    <property type="component" value="Unassembled WGS sequence"/>
</dbReference>
<dbReference type="OrthoDB" id="5564877at2759"/>